<reference evidence="1 3" key="1">
    <citation type="journal article" date="2014" name="BMC Genomics">
        <title>Unusual genome complexity in Lactobacillus salivarius JCM1046.</title>
        <authorList>
            <person name="Raftis E.J."/>
            <person name="Forde B.M."/>
            <person name="Claesson M.J."/>
            <person name="O'Toole P.W."/>
        </authorList>
    </citation>
    <scope>NUCLEOTIDE SEQUENCE [LARGE SCALE GENOMIC DNA]</scope>
    <source>
        <strain evidence="1 3">JCM1046</strain>
    </source>
</reference>
<dbReference type="Proteomes" id="UP000195378">
    <property type="component" value="Chromosome"/>
</dbReference>
<dbReference type="AlphaFoldDB" id="A0A089QDI9"/>
<dbReference type="InterPro" id="IPR011664">
    <property type="entry name" value="Abi_system_AbiD/AbiF-like"/>
</dbReference>
<dbReference type="Proteomes" id="UP000029488">
    <property type="component" value="Chromosome"/>
</dbReference>
<evidence type="ECO:0000313" key="4">
    <source>
        <dbReference type="Proteomes" id="UP000195378"/>
    </source>
</evidence>
<dbReference type="Pfam" id="PF07751">
    <property type="entry name" value="Abi_2"/>
    <property type="match status" value="1"/>
</dbReference>
<evidence type="ECO:0000313" key="2">
    <source>
        <dbReference type="EMBL" id="ARU18769.1"/>
    </source>
</evidence>
<sequence>MKYNKSKEFKTLSSQCDIIVNKRKLKLPEFINREESMRRLENELISKNYFDLINGLEDILNSSDSKHKFYGNYSLNQLLQLYKLNKNLRELILSQISEFEIKLKTTIAYHFASRYSNWNDYRKIKNYKKVTKSDSDDIFIVTYGYSRRYRGKNPQINQKRLFPFFITDEKLITKLKRKKRYLSAYNGHPPIWVAIKSLDFGQLHTMFTLLNTDVASDVLANFNLKSIDRNKFESILFVINWLRNECAHFEMINNSRYHGKNQLSKELIEDLNLRTAKSRRNLTLFQTMCVLNSVQNFESDFSELISNSDIPQHLKKEYLKSIGYWRQSDWNISIDF</sequence>
<dbReference type="EMBL" id="CP020858">
    <property type="protein sequence ID" value="ARU18769.1"/>
    <property type="molecule type" value="Genomic_DNA"/>
</dbReference>
<accession>A0A089QDI9</accession>
<dbReference type="KEGG" id="lsj:LSJ_1508c"/>
<organism evidence="1 3">
    <name type="scientific">Ligilactobacillus salivarius</name>
    <dbReference type="NCBI Taxonomy" id="1624"/>
    <lineage>
        <taxon>Bacteria</taxon>
        <taxon>Bacillati</taxon>
        <taxon>Bacillota</taxon>
        <taxon>Bacilli</taxon>
        <taxon>Lactobacillales</taxon>
        <taxon>Lactobacillaceae</taxon>
        <taxon>Ligilactobacillus</taxon>
    </lineage>
</organism>
<reference evidence="2 4" key="2">
    <citation type="submission" date="2017-04" db="EMBL/GenBank/DDBJ databases">
        <title>Complete genome sequence of Lactobacillus salivarius ZLS006, a probiotic strain isolated from healthy piglet.</title>
        <authorList>
            <person name="Zhang D."/>
        </authorList>
    </citation>
    <scope>NUCLEOTIDE SEQUENCE [LARGE SCALE GENOMIC DNA]</scope>
    <source>
        <strain evidence="2 4">ZLS006</strain>
    </source>
</reference>
<name>A0A089QDI9_9LACO</name>
<proteinExistence type="predicted"/>
<evidence type="ECO:0008006" key="5">
    <source>
        <dbReference type="Google" id="ProtNLM"/>
    </source>
</evidence>
<dbReference type="RefSeq" id="WP_044005327.1">
    <property type="nucleotide sequence ID" value="NZ_CP007646.1"/>
</dbReference>
<protein>
    <recommendedName>
        <fullName evidence="5">Abi family protein</fullName>
    </recommendedName>
</protein>
<dbReference type="EMBL" id="CP007646">
    <property type="protein sequence ID" value="AIR11159.1"/>
    <property type="molecule type" value="Genomic_DNA"/>
</dbReference>
<evidence type="ECO:0000313" key="3">
    <source>
        <dbReference type="Proteomes" id="UP000029488"/>
    </source>
</evidence>
<gene>
    <name evidence="2" type="ORF">B7R82_01585</name>
    <name evidence="1" type="ORF">LSJ_1508c</name>
</gene>
<evidence type="ECO:0000313" key="1">
    <source>
        <dbReference type="EMBL" id="AIR11159.1"/>
    </source>
</evidence>